<feature type="compositionally biased region" description="Polar residues" evidence="1">
    <location>
        <begin position="117"/>
        <end position="127"/>
    </location>
</feature>
<evidence type="ECO:0008006" key="4">
    <source>
        <dbReference type="Google" id="ProtNLM"/>
    </source>
</evidence>
<comment type="caution">
    <text evidence="2">The sequence shown here is derived from an EMBL/GenBank/DDBJ whole genome shotgun (WGS) entry which is preliminary data.</text>
</comment>
<evidence type="ECO:0000313" key="2">
    <source>
        <dbReference type="EMBL" id="CAH9416857.1"/>
    </source>
</evidence>
<protein>
    <recommendedName>
        <fullName evidence="4">Secreted protein</fullName>
    </recommendedName>
</protein>
<sequence length="140" mass="14542">MIGEVSNRTVRKRGAMSTFQPKNLWTAFITAVFALLASLGLATATASTANATNAAAQPSTTTHEHTGATAATPIAPSVRWTLPRDRALPPTMKQRIRAEAHGSSPATRHLSLDPAQTARTTGQSGSHPTAPEGDSPAPPP</sequence>
<organism evidence="2 3">
    <name type="scientific">Streptomyces globisporus</name>
    <dbReference type="NCBI Taxonomy" id="1908"/>
    <lineage>
        <taxon>Bacteria</taxon>
        <taxon>Bacillati</taxon>
        <taxon>Actinomycetota</taxon>
        <taxon>Actinomycetes</taxon>
        <taxon>Kitasatosporales</taxon>
        <taxon>Streptomycetaceae</taxon>
        <taxon>Streptomyces</taxon>
    </lineage>
</organism>
<dbReference type="Pfam" id="PF19871">
    <property type="entry name" value="DUF6344"/>
    <property type="match status" value="1"/>
</dbReference>
<gene>
    <name evidence="2" type="ORF">SGL43_03892</name>
</gene>
<accession>A0ABN8V2W2</accession>
<evidence type="ECO:0000313" key="3">
    <source>
        <dbReference type="Proteomes" id="UP001154015"/>
    </source>
</evidence>
<dbReference type="Proteomes" id="UP001154015">
    <property type="component" value="Unassembled WGS sequence"/>
</dbReference>
<name>A0ABN8V2W2_STRGL</name>
<keyword evidence="3" id="KW-1185">Reference proteome</keyword>
<proteinExistence type="predicted"/>
<dbReference type="EMBL" id="CAKXYP010000010">
    <property type="protein sequence ID" value="CAH9416857.1"/>
    <property type="molecule type" value="Genomic_DNA"/>
</dbReference>
<evidence type="ECO:0000256" key="1">
    <source>
        <dbReference type="SAM" id="MobiDB-lite"/>
    </source>
</evidence>
<reference evidence="2" key="1">
    <citation type="submission" date="2022-03" db="EMBL/GenBank/DDBJ databases">
        <authorList>
            <person name="Leyn A S."/>
        </authorList>
    </citation>
    <scope>NUCLEOTIDE SEQUENCE</scope>
    <source>
        <strain evidence="2">Streptomyces globisporus 4-3</strain>
    </source>
</reference>
<feature type="region of interest" description="Disordered" evidence="1">
    <location>
        <begin position="49"/>
        <end position="140"/>
    </location>
</feature>
<dbReference type="InterPro" id="IPR045925">
    <property type="entry name" value="DUF6344"/>
</dbReference>